<evidence type="ECO:0000259" key="1">
    <source>
        <dbReference type="Pfam" id="PF24035"/>
    </source>
</evidence>
<accession>A0A8J8TS17</accession>
<dbReference type="RefSeq" id="WP_148858401.1">
    <property type="nucleotide sequence ID" value="NZ_PHNJ01000006.1"/>
</dbReference>
<evidence type="ECO:0000313" key="3">
    <source>
        <dbReference type="Proteomes" id="UP000766904"/>
    </source>
</evidence>
<protein>
    <recommendedName>
        <fullName evidence="1">DUF7344 domain-containing protein</fullName>
    </recommendedName>
</protein>
<proteinExistence type="predicted"/>
<name>A0A8J8TS17_9EURY</name>
<feature type="domain" description="DUF7344" evidence="1">
    <location>
        <begin position="23"/>
        <end position="97"/>
    </location>
</feature>
<dbReference type="Gene3D" id="1.10.10.10">
    <property type="entry name" value="Winged helix-like DNA-binding domain superfamily/Winged helix DNA-binding domain"/>
    <property type="match status" value="1"/>
</dbReference>
<evidence type="ECO:0000313" key="2">
    <source>
        <dbReference type="EMBL" id="TYL38092.1"/>
    </source>
</evidence>
<keyword evidence="3" id="KW-1185">Reference proteome</keyword>
<dbReference type="AlphaFoldDB" id="A0A8J8TS17"/>
<dbReference type="InterPro" id="IPR055768">
    <property type="entry name" value="DUF7344"/>
</dbReference>
<gene>
    <name evidence="2" type="ORF">CV102_12860</name>
</gene>
<comment type="caution">
    <text evidence="2">The sequence shown here is derived from an EMBL/GenBank/DDBJ whole genome shotgun (WGS) entry which is preliminary data.</text>
</comment>
<sequence>MTTEITHGDASDTHATLSPTTVFELLLDERRRHALYYLSRHVGAVSIEELVDGVARMDGKPTRQRLDALAVEFHHNHLDRLAEAGVLRYDRDAETVERRPTARALDPHLELVYGEGL</sequence>
<dbReference type="InterPro" id="IPR036388">
    <property type="entry name" value="WH-like_DNA-bd_sf"/>
</dbReference>
<dbReference type="OrthoDB" id="177799at2157"/>
<organism evidence="2 3">
    <name type="scientific">Natronococcus pandeyae</name>
    <dbReference type="NCBI Taxonomy" id="2055836"/>
    <lineage>
        <taxon>Archaea</taxon>
        <taxon>Methanobacteriati</taxon>
        <taxon>Methanobacteriota</taxon>
        <taxon>Stenosarchaea group</taxon>
        <taxon>Halobacteria</taxon>
        <taxon>Halobacteriales</taxon>
        <taxon>Natrialbaceae</taxon>
        <taxon>Natronococcus</taxon>
    </lineage>
</organism>
<dbReference type="Pfam" id="PF24035">
    <property type="entry name" value="DUF7344"/>
    <property type="match status" value="1"/>
</dbReference>
<dbReference type="EMBL" id="PHNJ01000006">
    <property type="protein sequence ID" value="TYL38092.1"/>
    <property type="molecule type" value="Genomic_DNA"/>
</dbReference>
<dbReference type="Proteomes" id="UP000766904">
    <property type="component" value="Unassembled WGS sequence"/>
</dbReference>
<reference evidence="2" key="1">
    <citation type="submission" date="2017-11" db="EMBL/GenBank/DDBJ databases">
        <authorList>
            <person name="Kajale S.C."/>
            <person name="Sharma A."/>
        </authorList>
    </citation>
    <scope>NUCLEOTIDE SEQUENCE</scope>
    <source>
        <strain evidence="2">LS1_42</strain>
    </source>
</reference>